<evidence type="ECO:0000256" key="1">
    <source>
        <dbReference type="SAM" id="MobiDB-lite"/>
    </source>
</evidence>
<dbReference type="EMBL" id="NCKW01008983">
    <property type="protein sequence ID" value="POM67536.1"/>
    <property type="molecule type" value="Genomic_DNA"/>
</dbReference>
<feature type="region of interest" description="Disordered" evidence="1">
    <location>
        <begin position="1"/>
        <end position="23"/>
    </location>
</feature>
<proteinExistence type="predicted"/>
<evidence type="ECO:0000313" key="3">
    <source>
        <dbReference type="Proteomes" id="UP000237271"/>
    </source>
</evidence>
<dbReference type="Proteomes" id="UP000237271">
    <property type="component" value="Unassembled WGS sequence"/>
</dbReference>
<reference evidence="2 3" key="1">
    <citation type="journal article" date="2017" name="Genome Biol. Evol.">
        <title>Phytophthora megakarya and P. palmivora, closely related causal agents of cacao black pod rot, underwent increases in genome sizes and gene numbers by different mechanisms.</title>
        <authorList>
            <person name="Ali S.S."/>
            <person name="Shao J."/>
            <person name="Lary D.J."/>
            <person name="Kronmiller B."/>
            <person name="Shen D."/>
            <person name="Strem M.D."/>
            <person name="Amoako-Attah I."/>
            <person name="Akrofi A.Y."/>
            <person name="Begoude B.A."/>
            <person name="Ten Hoopen G.M."/>
            <person name="Coulibaly K."/>
            <person name="Kebe B.I."/>
            <person name="Melnick R.L."/>
            <person name="Guiltinan M.J."/>
            <person name="Tyler B.M."/>
            <person name="Meinhardt L.W."/>
            <person name="Bailey B.A."/>
        </authorList>
    </citation>
    <scope>NUCLEOTIDE SEQUENCE [LARGE SCALE GENOMIC DNA]</scope>
    <source>
        <strain evidence="3">sbr112.9</strain>
    </source>
</reference>
<feature type="compositionally biased region" description="Low complexity" evidence="1">
    <location>
        <begin position="9"/>
        <end position="23"/>
    </location>
</feature>
<comment type="caution">
    <text evidence="2">The sequence shown here is derived from an EMBL/GenBank/DDBJ whole genome shotgun (WGS) entry which is preliminary data.</text>
</comment>
<feature type="non-terminal residue" evidence="2">
    <location>
        <position position="157"/>
    </location>
</feature>
<gene>
    <name evidence="2" type="ORF">PHPALM_16448</name>
</gene>
<dbReference type="AlphaFoldDB" id="A0A2P4XPP8"/>
<dbReference type="OrthoDB" id="8062037at2759"/>
<name>A0A2P4XPP8_9STRA</name>
<organism evidence="2 3">
    <name type="scientific">Phytophthora palmivora</name>
    <dbReference type="NCBI Taxonomy" id="4796"/>
    <lineage>
        <taxon>Eukaryota</taxon>
        <taxon>Sar</taxon>
        <taxon>Stramenopiles</taxon>
        <taxon>Oomycota</taxon>
        <taxon>Peronosporomycetes</taxon>
        <taxon>Peronosporales</taxon>
        <taxon>Peronosporaceae</taxon>
        <taxon>Phytophthora</taxon>
    </lineage>
</organism>
<protein>
    <recommendedName>
        <fullName evidence="4">PX domain-containing protein</fullName>
    </recommendedName>
</protein>
<sequence length="157" mass="17656">MYHQHRHSSTGSSTATSSGRKRAAPTTLTPLITLLEQLSLRVSSTRLSKRDVRYELHVEHVASQTRWRKTRSFDEYKTFQTQLLAALRLGHFCQAECPWLYTFVKSYFPGSGTIFGLGGHSDCAVEKRRDALEHVVTSLQKFVVNRQNAAACSILAG</sequence>
<accession>A0A2P4XPP8</accession>
<evidence type="ECO:0008006" key="4">
    <source>
        <dbReference type="Google" id="ProtNLM"/>
    </source>
</evidence>
<keyword evidence="3" id="KW-1185">Reference proteome</keyword>
<evidence type="ECO:0000313" key="2">
    <source>
        <dbReference type="EMBL" id="POM67536.1"/>
    </source>
</evidence>